<keyword evidence="10 15" id="KW-0274">FAD</keyword>
<dbReference type="GO" id="GO:0003919">
    <property type="term" value="F:FMN adenylyltransferase activity"/>
    <property type="evidence" value="ECO:0007669"/>
    <property type="project" value="UniProtKB-UniRule"/>
</dbReference>
<dbReference type="CDD" id="cd02064">
    <property type="entry name" value="FAD_synthetase_N"/>
    <property type="match status" value="1"/>
</dbReference>
<dbReference type="FunFam" id="2.40.30.30:FF:000003">
    <property type="entry name" value="Riboflavin biosynthesis protein"/>
    <property type="match status" value="1"/>
</dbReference>
<dbReference type="GO" id="GO:0009398">
    <property type="term" value="P:FMN biosynthetic process"/>
    <property type="evidence" value="ECO:0007669"/>
    <property type="project" value="UniProtKB-UniRule"/>
</dbReference>
<comment type="function">
    <text evidence="1">Catalyzes the phosphorylation of riboflavin to FMN followed by the adenylation of FMN to FAD.</text>
</comment>
<dbReference type="RefSeq" id="WP_132708142.1">
    <property type="nucleotide sequence ID" value="NZ_JACIGF010000004.1"/>
</dbReference>
<dbReference type="EMBL" id="SLXO01000004">
    <property type="protein sequence ID" value="TCP35237.1"/>
    <property type="molecule type" value="Genomic_DNA"/>
</dbReference>
<dbReference type="UniPathway" id="UPA00276">
    <property type="reaction ID" value="UER00406"/>
</dbReference>
<evidence type="ECO:0000256" key="3">
    <source>
        <dbReference type="ARBA" id="ARBA00005201"/>
    </source>
</evidence>
<dbReference type="Gene3D" id="2.40.30.30">
    <property type="entry name" value="Riboflavin kinase-like"/>
    <property type="match status" value="1"/>
</dbReference>
<dbReference type="GO" id="GO:0005524">
    <property type="term" value="F:ATP binding"/>
    <property type="evidence" value="ECO:0007669"/>
    <property type="project" value="UniProtKB-UniRule"/>
</dbReference>
<evidence type="ECO:0000256" key="5">
    <source>
        <dbReference type="ARBA" id="ARBA00022643"/>
    </source>
</evidence>
<dbReference type="Pfam" id="PF06574">
    <property type="entry name" value="FAD_syn"/>
    <property type="match status" value="1"/>
</dbReference>
<dbReference type="OrthoDB" id="9803667at2"/>
<dbReference type="UniPathway" id="UPA00277">
    <property type="reaction ID" value="UER00407"/>
</dbReference>
<evidence type="ECO:0000256" key="9">
    <source>
        <dbReference type="ARBA" id="ARBA00022777"/>
    </source>
</evidence>
<name>A0A4R2PIU3_RHOSA</name>
<dbReference type="GO" id="GO:0006747">
    <property type="term" value="P:FAD biosynthetic process"/>
    <property type="evidence" value="ECO:0007669"/>
    <property type="project" value="UniProtKB-UniRule"/>
</dbReference>
<keyword evidence="7 15" id="KW-0548">Nucleotidyltransferase</keyword>
<dbReference type="SUPFAM" id="SSF52374">
    <property type="entry name" value="Nucleotidylyl transferase"/>
    <property type="match status" value="1"/>
</dbReference>
<comment type="pathway">
    <text evidence="3 15">Cofactor biosynthesis; FMN biosynthesis; FMN from riboflavin (ATP route): step 1/1.</text>
</comment>
<gene>
    <name evidence="17" type="ORF">EV659_10487</name>
</gene>
<reference evidence="17 18" key="1">
    <citation type="submission" date="2019-03" db="EMBL/GenBank/DDBJ databases">
        <title>Genomic Encyclopedia of Type Strains, Phase IV (KMG-IV): sequencing the most valuable type-strain genomes for metagenomic binning, comparative biology and taxonomic classification.</title>
        <authorList>
            <person name="Goeker M."/>
        </authorList>
    </citation>
    <scope>NUCLEOTIDE SEQUENCE [LARGE SCALE GENOMIC DNA]</scope>
    <source>
        <strain evidence="17 18">DSM 2132</strain>
    </source>
</reference>
<evidence type="ECO:0000259" key="16">
    <source>
        <dbReference type="SMART" id="SM00904"/>
    </source>
</evidence>
<dbReference type="InterPro" id="IPR015864">
    <property type="entry name" value="FAD_synthase"/>
</dbReference>
<comment type="pathway">
    <text evidence="2 15">Cofactor biosynthesis; FAD biosynthesis; FAD from FMN: step 1/1.</text>
</comment>
<dbReference type="Pfam" id="PF01687">
    <property type="entry name" value="Flavokinase"/>
    <property type="match status" value="1"/>
</dbReference>
<dbReference type="InterPro" id="IPR014729">
    <property type="entry name" value="Rossmann-like_a/b/a_fold"/>
</dbReference>
<keyword evidence="5 15" id="KW-0288">FMN</keyword>
<feature type="domain" description="Riboflavin kinase" evidence="16">
    <location>
        <begin position="186"/>
        <end position="310"/>
    </location>
</feature>
<dbReference type="InterPro" id="IPR015865">
    <property type="entry name" value="Riboflavin_kinase_bac/euk"/>
</dbReference>
<evidence type="ECO:0000256" key="7">
    <source>
        <dbReference type="ARBA" id="ARBA00022695"/>
    </source>
</evidence>
<proteinExistence type="inferred from homology"/>
<dbReference type="SMART" id="SM00904">
    <property type="entry name" value="Flavokinase"/>
    <property type="match status" value="1"/>
</dbReference>
<dbReference type="NCBIfam" id="NF004159">
    <property type="entry name" value="PRK05627.1-2"/>
    <property type="match status" value="1"/>
</dbReference>
<evidence type="ECO:0000256" key="8">
    <source>
        <dbReference type="ARBA" id="ARBA00022741"/>
    </source>
</evidence>
<dbReference type="NCBIfam" id="NF004160">
    <property type="entry name" value="PRK05627.1-3"/>
    <property type="match status" value="1"/>
</dbReference>
<evidence type="ECO:0000256" key="6">
    <source>
        <dbReference type="ARBA" id="ARBA00022679"/>
    </source>
</evidence>
<evidence type="ECO:0000313" key="17">
    <source>
        <dbReference type="EMBL" id="TCP35237.1"/>
    </source>
</evidence>
<evidence type="ECO:0000256" key="11">
    <source>
        <dbReference type="ARBA" id="ARBA00022840"/>
    </source>
</evidence>
<evidence type="ECO:0000256" key="12">
    <source>
        <dbReference type="ARBA" id="ARBA00023268"/>
    </source>
</evidence>
<sequence>MRINADSTPLPAAWRGGVAALGNFDGLHRGHQAVLGQAAAEARRRGRPFAVITFEPHPRRFFKPDTPPFRLTPRAERRSLLSAMGVDLLIEMPFDAALAATSADAFIERYLHEAFGLSQVVVGYDYHFGHKRAGNADLLRRRGGELGFDLAVVDAFCLGDCEPEPVSSTQIRQALCAGEARRAADLLGHWWGITGTVVGGDQRGRTIGFPTANIQLGETLEPAFGVYAARTILPDGRVVDSVTNLGRRPTFDGQAVLLETYLFDFDGDLYGQSLRVELVERLRGERKFDGLDALKAQIAADCDTARALLADPAHARARLKPPHLGGVIDESDA</sequence>
<dbReference type="InterPro" id="IPR023465">
    <property type="entry name" value="Riboflavin_kinase_dom_sf"/>
</dbReference>
<dbReference type="Gene3D" id="3.40.50.620">
    <property type="entry name" value="HUPs"/>
    <property type="match status" value="1"/>
</dbReference>
<comment type="similarity">
    <text evidence="15">Belongs to the ribF family.</text>
</comment>
<evidence type="ECO:0000256" key="14">
    <source>
        <dbReference type="ARBA" id="ARBA00049494"/>
    </source>
</evidence>
<keyword evidence="12" id="KW-0511">Multifunctional enzyme</keyword>
<keyword evidence="18" id="KW-1185">Reference proteome</keyword>
<keyword evidence="9 15" id="KW-0418">Kinase</keyword>
<accession>A0A4R2PIU3</accession>
<dbReference type="InterPro" id="IPR002606">
    <property type="entry name" value="Riboflavin_kinase_bac"/>
</dbReference>
<dbReference type="PANTHER" id="PTHR22749">
    <property type="entry name" value="RIBOFLAVIN KINASE/FMN ADENYLYLTRANSFERASE"/>
    <property type="match status" value="1"/>
</dbReference>
<comment type="catalytic activity">
    <reaction evidence="14 15">
        <text>FMN + ATP + H(+) = FAD + diphosphate</text>
        <dbReference type="Rhea" id="RHEA:17237"/>
        <dbReference type="ChEBI" id="CHEBI:15378"/>
        <dbReference type="ChEBI" id="CHEBI:30616"/>
        <dbReference type="ChEBI" id="CHEBI:33019"/>
        <dbReference type="ChEBI" id="CHEBI:57692"/>
        <dbReference type="ChEBI" id="CHEBI:58210"/>
        <dbReference type="EC" id="2.7.7.2"/>
    </reaction>
</comment>
<protein>
    <recommendedName>
        <fullName evidence="15">Riboflavin biosynthesis protein</fullName>
    </recommendedName>
    <domain>
        <recommendedName>
            <fullName evidence="15">Riboflavin kinase</fullName>
            <ecNumber evidence="15">2.7.1.26</ecNumber>
        </recommendedName>
        <alternativeName>
            <fullName evidence="15">Flavokinase</fullName>
        </alternativeName>
    </domain>
    <domain>
        <recommendedName>
            <fullName evidence="15">FMN adenylyltransferase</fullName>
            <ecNumber evidence="15">2.7.7.2</ecNumber>
        </recommendedName>
        <alternativeName>
            <fullName evidence="15">FAD pyrophosphorylase</fullName>
        </alternativeName>
        <alternativeName>
            <fullName evidence="15">FAD synthase</fullName>
        </alternativeName>
    </domain>
</protein>
<dbReference type="InParanoid" id="A0A4R2PIU3"/>
<dbReference type="PANTHER" id="PTHR22749:SF6">
    <property type="entry name" value="RIBOFLAVIN KINASE"/>
    <property type="match status" value="1"/>
</dbReference>
<dbReference type="EC" id="2.7.1.26" evidence="15"/>
<comment type="catalytic activity">
    <reaction evidence="13 15">
        <text>riboflavin + ATP = FMN + ADP + H(+)</text>
        <dbReference type="Rhea" id="RHEA:14357"/>
        <dbReference type="ChEBI" id="CHEBI:15378"/>
        <dbReference type="ChEBI" id="CHEBI:30616"/>
        <dbReference type="ChEBI" id="CHEBI:57986"/>
        <dbReference type="ChEBI" id="CHEBI:58210"/>
        <dbReference type="ChEBI" id="CHEBI:456216"/>
        <dbReference type="EC" id="2.7.1.26"/>
    </reaction>
</comment>
<dbReference type="NCBIfam" id="TIGR00083">
    <property type="entry name" value="ribF"/>
    <property type="match status" value="1"/>
</dbReference>
<evidence type="ECO:0000256" key="1">
    <source>
        <dbReference type="ARBA" id="ARBA00002121"/>
    </source>
</evidence>
<evidence type="ECO:0000256" key="4">
    <source>
        <dbReference type="ARBA" id="ARBA00022630"/>
    </source>
</evidence>
<dbReference type="InterPro" id="IPR023468">
    <property type="entry name" value="Riboflavin_kinase"/>
</dbReference>
<dbReference type="EC" id="2.7.7.2" evidence="15"/>
<organism evidence="17 18">
    <name type="scientific">Rhodothalassium salexigens DSM 2132</name>
    <dbReference type="NCBI Taxonomy" id="1188247"/>
    <lineage>
        <taxon>Bacteria</taxon>
        <taxon>Pseudomonadati</taxon>
        <taxon>Pseudomonadota</taxon>
        <taxon>Alphaproteobacteria</taxon>
        <taxon>Rhodothalassiales</taxon>
        <taxon>Rhodothalassiaceae</taxon>
        <taxon>Rhodothalassium</taxon>
    </lineage>
</organism>
<dbReference type="FunCoup" id="A0A4R2PIU3">
    <property type="interactions" value="403"/>
</dbReference>
<keyword evidence="11 15" id="KW-0067">ATP-binding</keyword>
<dbReference type="PIRSF" id="PIRSF004491">
    <property type="entry name" value="FAD_Synth"/>
    <property type="match status" value="1"/>
</dbReference>
<evidence type="ECO:0000256" key="13">
    <source>
        <dbReference type="ARBA" id="ARBA00047880"/>
    </source>
</evidence>
<comment type="caution">
    <text evidence="17">The sequence shown here is derived from an EMBL/GenBank/DDBJ whole genome shotgun (WGS) entry which is preliminary data.</text>
</comment>
<dbReference type="FunFam" id="3.40.50.620:FF:000021">
    <property type="entry name" value="Riboflavin biosynthesis protein"/>
    <property type="match status" value="1"/>
</dbReference>
<evidence type="ECO:0000256" key="2">
    <source>
        <dbReference type="ARBA" id="ARBA00004726"/>
    </source>
</evidence>
<keyword evidence="8 15" id="KW-0547">Nucleotide-binding</keyword>
<dbReference type="Proteomes" id="UP000295399">
    <property type="component" value="Unassembled WGS sequence"/>
</dbReference>
<dbReference type="AlphaFoldDB" id="A0A4R2PIU3"/>
<evidence type="ECO:0000313" key="18">
    <source>
        <dbReference type="Proteomes" id="UP000295399"/>
    </source>
</evidence>
<dbReference type="SUPFAM" id="SSF82114">
    <property type="entry name" value="Riboflavin kinase-like"/>
    <property type="match status" value="1"/>
</dbReference>
<dbReference type="GO" id="GO:0009231">
    <property type="term" value="P:riboflavin biosynthetic process"/>
    <property type="evidence" value="ECO:0007669"/>
    <property type="project" value="InterPro"/>
</dbReference>
<dbReference type="GO" id="GO:0008531">
    <property type="term" value="F:riboflavin kinase activity"/>
    <property type="evidence" value="ECO:0007669"/>
    <property type="project" value="UniProtKB-UniRule"/>
</dbReference>
<keyword evidence="4 15" id="KW-0285">Flavoprotein</keyword>
<evidence type="ECO:0000256" key="10">
    <source>
        <dbReference type="ARBA" id="ARBA00022827"/>
    </source>
</evidence>
<evidence type="ECO:0000256" key="15">
    <source>
        <dbReference type="PIRNR" id="PIRNR004491"/>
    </source>
</evidence>
<keyword evidence="6 15" id="KW-0808">Transferase</keyword>